<dbReference type="GO" id="GO:0005737">
    <property type="term" value="C:cytoplasm"/>
    <property type="evidence" value="ECO:0007669"/>
    <property type="project" value="TreeGrafter"/>
</dbReference>
<name>A0A6I6HBN1_VARPD</name>
<evidence type="ECO:0000256" key="1">
    <source>
        <dbReference type="ARBA" id="ARBA00023239"/>
    </source>
</evidence>
<organism evidence="3 4">
    <name type="scientific">Variovorax paradoxus</name>
    <dbReference type="NCBI Taxonomy" id="34073"/>
    <lineage>
        <taxon>Bacteria</taxon>
        <taxon>Pseudomonadati</taxon>
        <taxon>Pseudomonadota</taxon>
        <taxon>Betaproteobacteria</taxon>
        <taxon>Burkholderiales</taxon>
        <taxon>Comamonadaceae</taxon>
        <taxon>Variovorax</taxon>
    </lineage>
</organism>
<proteinExistence type="predicted"/>
<dbReference type="Proteomes" id="UP000425817">
    <property type="component" value="Chromosome"/>
</dbReference>
<dbReference type="Pfam" id="PF01557">
    <property type="entry name" value="FAA_hydrolase"/>
    <property type="match status" value="1"/>
</dbReference>
<dbReference type="Gene3D" id="3.90.850.10">
    <property type="entry name" value="Fumarylacetoacetase-like, C-terminal domain"/>
    <property type="match status" value="1"/>
</dbReference>
<dbReference type="AlphaFoldDB" id="A0A6I6HBN1"/>
<dbReference type="SUPFAM" id="SSF56529">
    <property type="entry name" value="FAH"/>
    <property type="match status" value="1"/>
</dbReference>
<keyword evidence="1" id="KW-0456">Lyase</keyword>
<sequence>MTSQMTALADALVAARRSNTTLDAASWTDALQDATQAYEVQDAVAAALGWFGNTSIPAHWKSGGASRNLTLTHAPLPPHGVRKSPADFSDLAFHSPGIEAEIALRLGQDVTPAMAAKLDHQDTASLIDAMAVSVEIVDSRWQDLAATPPLLRLADSQVHGALVLSEWQPYAAVDWASQRCETKVGASETVVREGTHPLADPAWLLPIWLRHITRHGQTAPAGTVVTTGSWVGIVPCRRGDQVTAEFAGIGSVRLTV</sequence>
<dbReference type="OrthoDB" id="8689761at2"/>
<dbReference type="InterPro" id="IPR011234">
    <property type="entry name" value="Fumarylacetoacetase-like_C"/>
</dbReference>
<evidence type="ECO:0000259" key="2">
    <source>
        <dbReference type="Pfam" id="PF01557"/>
    </source>
</evidence>
<evidence type="ECO:0000313" key="4">
    <source>
        <dbReference type="Proteomes" id="UP000425817"/>
    </source>
</evidence>
<protein>
    <submittedName>
        <fullName evidence="3">2-keto-4-pentenoate hydratase</fullName>
    </submittedName>
</protein>
<gene>
    <name evidence="3" type="ORF">GOQ09_13115</name>
</gene>
<dbReference type="InterPro" id="IPR050772">
    <property type="entry name" value="Hydratase-Decarb/MhpD_sf"/>
</dbReference>
<feature type="domain" description="Fumarylacetoacetase-like C-terminal" evidence="2">
    <location>
        <begin position="96"/>
        <end position="256"/>
    </location>
</feature>
<evidence type="ECO:0000313" key="3">
    <source>
        <dbReference type="EMBL" id="QGW82466.1"/>
    </source>
</evidence>
<dbReference type="PANTHER" id="PTHR30143:SF0">
    <property type="entry name" value="2-KETO-4-PENTENOATE HYDRATASE"/>
    <property type="match status" value="1"/>
</dbReference>
<dbReference type="PANTHER" id="PTHR30143">
    <property type="entry name" value="ACID HYDRATASE"/>
    <property type="match status" value="1"/>
</dbReference>
<dbReference type="GO" id="GO:0008684">
    <property type="term" value="F:2-oxopent-4-enoate hydratase activity"/>
    <property type="evidence" value="ECO:0007669"/>
    <property type="project" value="TreeGrafter"/>
</dbReference>
<dbReference type="EMBL" id="CP046622">
    <property type="protein sequence ID" value="QGW82466.1"/>
    <property type="molecule type" value="Genomic_DNA"/>
</dbReference>
<accession>A0A6I6HBN1</accession>
<dbReference type="InterPro" id="IPR036663">
    <property type="entry name" value="Fumarylacetoacetase_C_sf"/>
</dbReference>
<reference evidence="3 4" key="1">
    <citation type="submission" date="2019-12" db="EMBL/GenBank/DDBJ databases">
        <title>Hybrid Genome Assemblies of two High G+C Isolates from Undergraduate Microbiology Courses.</title>
        <authorList>
            <person name="Ne Ville C.J."/>
            <person name="Enright D."/>
            <person name="Hernandez I."/>
            <person name="Dodsworth J."/>
            <person name="Orwin P.M."/>
        </authorList>
    </citation>
    <scope>NUCLEOTIDE SEQUENCE [LARGE SCALE GENOMIC DNA]</scope>
    <source>
        <strain evidence="3 4">CSUSB</strain>
    </source>
</reference>